<dbReference type="Proteomes" id="UP001331561">
    <property type="component" value="Unassembled WGS sequence"/>
</dbReference>
<organism evidence="2 3">
    <name type="scientific">Uliginosibacterium silvisoli</name>
    <dbReference type="NCBI Taxonomy" id="3114758"/>
    <lineage>
        <taxon>Bacteria</taxon>
        <taxon>Pseudomonadati</taxon>
        <taxon>Pseudomonadota</taxon>
        <taxon>Betaproteobacteria</taxon>
        <taxon>Rhodocyclales</taxon>
        <taxon>Zoogloeaceae</taxon>
        <taxon>Uliginosibacterium</taxon>
    </lineage>
</organism>
<evidence type="ECO:0000313" key="2">
    <source>
        <dbReference type="EMBL" id="MEC5387782.1"/>
    </source>
</evidence>
<accession>A0ABU6K7C8</accession>
<evidence type="ECO:0000313" key="3">
    <source>
        <dbReference type="Proteomes" id="UP001331561"/>
    </source>
</evidence>
<keyword evidence="3" id="KW-1185">Reference proteome</keyword>
<reference evidence="2 3" key="1">
    <citation type="submission" date="2024-01" db="EMBL/GenBank/DDBJ databases">
        <title>Uliginosibacterium soil sp. nov.</title>
        <authorList>
            <person name="Lv Y."/>
        </authorList>
    </citation>
    <scope>NUCLEOTIDE SEQUENCE [LARGE SCALE GENOMIC DNA]</scope>
    <source>
        <strain evidence="2 3">H3</strain>
    </source>
</reference>
<gene>
    <name evidence="2" type="ORF">VVD49_18770</name>
</gene>
<dbReference type="EMBL" id="JAYXHS010000004">
    <property type="protein sequence ID" value="MEC5387782.1"/>
    <property type="molecule type" value="Genomic_DNA"/>
</dbReference>
<name>A0ABU6K7C8_9RHOO</name>
<keyword evidence="1" id="KW-0812">Transmembrane</keyword>
<sequence length="248" mass="26681">MTQQATHNTGYSDGAAYVCLDFRREKLADPKRISSAAQEHLASCSMCQAFARRIDKTEAAVAETLSVPLPEGLNDRILLRVHKGRKSAWRALALAASVVLTVAVSLHIGNESGGDSAQLAMAAAAHAGDETAEIHSHKSLDASQFGLVLSNFGGAMQQPLGQVRYIHFCPIEGFGMGWHIAYDTPQGKVTLLLIPGKHGGPDTQTVQLEGMQVRVQRAGQGYYAIITNSMPSLEAADRDLKTKVRWSS</sequence>
<proteinExistence type="predicted"/>
<protein>
    <submittedName>
        <fullName evidence="2">DUF3379 family protein</fullName>
    </submittedName>
</protein>
<keyword evidence="1" id="KW-0472">Membrane</keyword>
<evidence type="ECO:0000256" key="1">
    <source>
        <dbReference type="SAM" id="Phobius"/>
    </source>
</evidence>
<feature type="transmembrane region" description="Helical" evidence="1">
    <location>
        <begin position="88"/>
        <end position="108"/>
    </location>
</feature>
<dbReference type="RefSeq" id="WP_327600756.1">
    <property type="nucleotide sequence ID" value="NZ_JAYXHS010000004.1"/>
</dbReference>
<comment type="caution">
    <text evidence="2">The sequence shown here is derived from an EMBL/GenBank/DDBJ whole genome shotgun (WGS) entry which is preliminary data.</text>
</comment>
<dbReference type="Pfam" id="PF11859">
    <property type="entry name" value="DUF3379"/>
    <property type="match status" value="1"/>
</dbReference>
<keyword evidence="1" id="KW-1133">Transmembrane helix</keyword>
<dbReference type="InterPro" id="IPR021806">
    <property type="entry name" value="DUF3379"/>
</dbReference>